<evidence type="ECO:0000313" key="1">
    <source>
        <dbReference type="EMBL" id="CAK9018845.1"/>
    </source>
</evidence>
<proteinExistence type="predicted"/>
<accession>A0ABP0JX95</accession>
<keyword evidence="2" id="KW-1185">Reference proteome</keyword>
<comment type="caution">
    <text evidence="1">The sequence shown here is derived from an EMBL/GenBank/DDBJ whole genome shotgun (WGS) entry which is preliminary data.</text>
</comment>
<gene>
    <name evidence="1" type="ORF">CCMP2556_LOCUS13437</name>
</gene>
<organism evidence="1 2">
    <name type="scientific">Durusdinium trenchii</name>
    <dbReference type="NCBI Taxonomy" id="1381693"/>
    <lineage>
        <taxon>Eukaryota</taxon>
        <taxon>Sar</taxon>
        <taxon>Alveolata</taxon>
        <taxon>Dinophyceae</taxon>
        <taxon>Suessiales</taxon>
        <taxon>Symbiodiniaceae</taxon>
        <taxon>Durusdinium</taxon>
    </lineage>
</organism>
<reference evidence="1 2" key="1">
    <citation type="submission" date="2024-02" db="EMBL/GenBank/DDBJ databases">
        <authorList>
            <person name="Chen Y."/>
            <person name="Shah S."/>
            <person name="Dougan E. K."/>
            <person name="Thang M."/>
            <person name="Chan C."/>
        </authorList>
    </citation>
    <scope>NUCLEOTIDE SEQUENCE [LARGE SCALE GENOMIC DNA]</scope>
</reference>
<protein>
    <submittedName>
        <fullName evidence="1">Uncharacterized protein</fullName>
    </submittedName>
</protein>
<dbReference type="EMBL" id="CAXAMN010006692">
    <property type="protein sequence ID" value="CAK9018845.1"/>
    <property type="molecule type" value="Genomic_DNA"/>
</dbReference>
<name>A0ABP0JX95_9DINO</name>
<dbReference type="Proteomes" id="UP001642484">
    <property type="component" value="Unassembled WGS sequence"/>
</dbReference>
<sequence length="145" mass="15996">MAPLGPFSAHRPVLIILSGPSMTANRPWNAGTLHGLDEDAFDLEFLTQNLGASQNTRMSSIFFTSRVQEDPRSMATVGHQVFCHCWPNQFVHRLKATGVDAEIPGFHSSLSAKCPPPVPVPSYAIFLHRHVALSLTWAQVEFLAF</sequence>
<evidence type="ECO:0000313" key="2">
    <source>
        <dbReference type="Proteomes" id="UP001642484"/>
    </source>
</evidence>